<organism evidence="3">
    <name type="scientific">Schistocephalus solidus</name>
    <name type="common">Tapeworm</name>
    <dbReference type="NCBI Taxonomy" id="70667"/>
    <lineage>
        <taxon>Eukaryota</taxon>
        <taxon>Metazoa</taxon>
        <taxon>Spiralia</taxon>
        <taxon>Lophotrochozoa</taxon>
        <taxon>Platyhelminthes</taxon>
        <taxon>Cestoda</taxon>
        <taxon>Eucestoda</taxon>
        <taxon>Diphyllobothriidea</taxon>
        <taxon>Diphyllobothriidae</taxon>
        <taxon>Schistocephalus</taxon>
    </lineage>
</organism>
<dbReference type="Pfam" id="PF01221">
    <property type="entry name" value="Dynein_light"/>
    <property type="match status" value="1"/>
</dbReference>
<dbReference type="PROSITE" id="PS00018">
    <property type="entry name" value="EF_HAND_1"/>
    <property type="match status" value="1"/>
</dbReference>
<dbReference type="PROSITE" id="PS50222">
    <property type="entry name" value="EF_HAND_2"/>
    <property type="match status" value="1"/>
</dbReference>
<name>A0A0X3PQ89_SCHSO</name>
<dbReference type="SMART" id="SM01375">
    <property type="entry name" value="Dynein_light"/>
    <property type="match status" value="1"/>
</dbReference>
<reference evidence="3" key="1">
    <citation type="submission" date="2016-01" db="EMBL/GenBank/DDBJ databases">
        <title>Reference transcriptome for the parasite Schistocephalus solidus: insights into the molecular evolution of parasitism.</title>
        <authorList>
            <person name="Hebert F.O."/>
            <person name="Grambauer S."/>
            <person name="Barber I."/>
            <person name="Landry C.R."/>
            <person name="Aubin-Horth N."/>
        </authorList>
    </citation>
    <scope>NUCLEOTIDE SEQUENCE</scope>
</reference>
<dbReference type="SUPFAM" id="SSF47473">
    <property type="entry name" value="EF-hand"/>
    <property type="match status" value="1"/>
</dbReference>
<dbReference type="AlphaFoldDB" id="A0A0X3PQ89"/>
<evidence type="ECO:0000256" key="1">
    <source>
        <dbReference type="ARBA" id="ARBA00022837"/>
    </source>
</evidence>
<dbReference type="Gene3D" id="3.30.740.10">
    <property type="entry name" value="Protein Inhibitor Of Neuronal Nitric Oxide Synthase"/>
    <property type="match status" value="1"/>
</dbReference>
<keyword evidence="1" id="KW-0106">Calcium</keyword>
<accession>A0A0X3PQ89</accession>
<sequence>MAGFGGLDIGREFEEMDKNHNGFITRKDLEEHVKKNNLPADTVEKWFTWFDMENTGHITADEICTTLGIGMRKDYQEKVEKKREQIRKGEIAPPANAPPQYAAPPPKLMEGVDILHKDEPNSEVLEEALNLVRDHEREYSKDSSLARYLKEQMELHYGRHWHVIVASHTMGCAVGHEDKYFIHFRYRNRLYIFYRTPQPDQSDNMF</sequence>
<dbReference type="SUPFAM" id="SSF54648">
    <property type="entry name" value="DLC"/>
    <property type="match status" value="1"/>
</dbReference>
<evidence type="ECO:0000313" key="3">
    <source>
        <dbReference type="EMBL" id="JAP53924.1"/>
    </source>
</evidence>
<dbReference type="InterPro" id="IPR018247">
    <property type="entry name" value="EF_Hand_1_Ca_BS"/>
</dbReference>
<dbReference type="Gene3D" id="1.10.238.10">
    <property type="entry name" value="EF-hand"/>
    <property type="match status" value="1"/>
</dbReference>
<dbReference type="GO" id="GO:0030286">
    <property type="term" value="C:dynein complex"/>
    <property type="evidence" value="ECO:0007669"/>
    <property type="project" value="InterPro"/>
</dbReference>
<evidence type="ECO:0000259" key="2">
    <source>
        <dbReference type="PROSITE" id="PS50222"/>
    </source>
</evidence>
<dbReference type="GO" id="GO:0007017">
    <property type="term" value="P:microtubule-based process"/>
    <property type="evidence" value="ECO:0007669"/>
    <property type="project" value="InterPro"/>
</dbReference>
<dbReference type="InterPro" id="IPR002048">
    <property type="entry name" value="EF_hand_dom"/>
</dbReference>
<dbReference type="InterPro" id="IPR011992">
    <property type="entry name" value="EF-hand-dom_pair"/>
</dbReference>
<dbReference type="EMBL" id="GEEE01009301">
    <property type="protein sequence ID" value="JAP53924.1"/>
    <property type="molecule type" value="Transcribed_RNA"/>
</dbReference>
<protein>
    <submittedName>
        <fullName evidence="3">Antigen Sm21.7</fullName>
    </submittedName>
</protein>
<dbReference type="GO" id="GO:0005509">
    <property type="term" value="F:calcium ion binding"/>
    <property type="evidence" value="ECO:0007669"/>
    <property type="project" value="InterPro"/>
</dbReference>
<feature type="domain" description="EF-hand" evidence="2">
    <location>
        <begin position="13"/>
        <end position="39"/>
    </location>
</feature>
<dbReference type="InterPro" id="IPR001372">
    <property type="entry name" value="Dynein_light_chain_typ-1/2"/>
</dbReference>
<dbReference type="InterPro" id="IPR037177">
    <property type="entry name" value="DLC_sf"/>
</dbReference>
<gene>
    <name evidence="3" type="primary">SM21</name>
    <name evidence="3" type="ORF">TR84322</name>
</gene>
<proteinExistence type="predicted"/>
<dbReference type="CDD" id="cd21450">
    <property type="entry name" value="DLC-like_DYNLL1-like"/>
    <property type="match status" value="1"/>
</dbReference>